<name>K2PUX4_9LACT</name>
<accession>K2PUX4</accession>
<keyword evidence="5 10" id="KW-0418">Kinase</keyword>
<feature type="domain" description="Carbohydrate kinase PfkB" evidence="9">
    <location>
        <begin position="9"/>
        <end position="290"/>
    </location>
</feature>
<dbReference type="SUPFAM" id="SSF53613">
    <property type="entry name" value="Ribokinase-like"/>
    <property type="match status" value="1"/>
</dbReference>
<comment type="similarity">
    <text evidence="8">Belongs to the carbohydrate kinase PfkB family. LacC subfamily.</text>
</comment>
<dbReference type="PANTHER" id="PTHR46566">
    <property type="entry name" value="1-PHOSPHOFRUCTOKINASE-RELATED"/>
    <property type="match status" value="1"/>
</dbReference>
<dbReference type="PANTHER" id="PTHR46566:SF5">
    <property type="entry name" value="1-PHOSPHOFRUCTOKINASE"/>
    <property type="match status" value="1"/>
</dbReference>
<evidence type="ECO:0000256" key="4">
    <source>
        <dbReference type="ARBA" id="ARBA00022741"/>
    </source>
</evidence>
<sequence>MSILTVTLNPAIDISYPLETFHLNTVNRVAQARKTAGGKGLNVSRVLKELGADVLATGFADDILGAEIIENLKSDGIESQFTKISGKTRNCIAILHEGQQTEILEKGPRILKEEAEHFIHNFEEIVAKVDVITISGSLPEGLPENFYSELIKIANKQDKKVVLDCSGKALEAVLKSNYKPHLIKPNLDELSDLLGKEVTLENIEDSLKDKLFEGIEWIVVSLGKDGAFAKVSDKFYRVKIPKIEVVNPVGSGDSTVAGLAYGISRHESIEVTLKRANVCGMLNAQEAKTGHIDMANYQALFEQLKVEKI</sequence>
<gene>
    <name evidence="10" type="ORF">C426_1385</name>
</gene>
<dbReference type="EMBL" id="AMQS01000018">
    <property type="protein sequence ID" value="EKF51246.1"/>
    <property type="molecule type" value="Genomic_DNA"/>
</dbReference>
<evidence type="ECO:0000256" key="8">
    <source>
        <dbReference type="PIRNR" id="PIRNR000535"/>
    </source>
</evidence>
<evidence type="ECO:0000256" key="6">
    <source>
        <dbReference type="ARBA" id="ARBA00022840"/>
    </source>
</evidence>
<dbReference type="Proteomes" id="UP000006787">
    <property type="component" value="Unassembled WGS sequence"/>
</dbReference>
<keyword evidence="4 8" id="KW-0547">Nucleotide-binding</keyword>
<dbReference type="PROSITE" id="PS00584">
    <property type="entry name" value="PFKB_KINASES_2"/>
    <property type="match status" value="1"/>
</dbReference>
<dbReference type="GO" id="GO:0005829">
    <property type="term" value="C:cytosol"/>
    <property type="evidence" value="ECO:0007669"/>
    <property type="project" value="TreeGrafter"/>
</dbReference>
<dbReference type="FunFam" id="3.40.1190.20:FF:000001">
    <property type="entry name" value="Phosphofructokinase"/>
    <property type="match status" value="1"/>
</dbReference>
<organism evidence="10 11">
    <name type="scientific">Lactococcus garvieae DCC43</name>
    <dbReference type="NCBI Taxonomy" id="1231377"/>
    <lineage>
        <taxon>Bacteria</taxon>
        <taxon>Bacillati</taxon>
        <taxon>Bacillota</taxon>
        <taxon>Bacilli</taxon>
        <taxon>Lactobacillales</taxon>
        <taxon>Streptococcaceae</taxon>
        <taxon>Lactococcus</taxon>
    </lineage>
</organism>
<keyword evidence="3 8" id="KW-0423">Lactose metabolism</keyword>
<dbReference type="GO" id="GO:0005524">
    <property type="term" value="F:ATP binding"/>
    <property type="evidence" value="ECO:0007669"/>
    <property type="project" value="UniProtKB-KW"/>
</dbReference>
<evidence type="ECO:0000256" key="7">
    <source>
        <dbReference type="NCBIfam" id="TIGR01231"/>
    </source>
</evidence>
<dbReference type="GO" id="GO:0008443">
    <property type="term" value="F:phosphofructokinase activity"/>
    <property type="evidence" value="ECO:0007669"/>
    <property type="project" value="UniProtKB-ARBA"/>
</dbReference>
<evidence type="ECO:0000256" key="5">
    <source>
        <dbReference type="ARBA" id="ARBA00022777"/>
    </source>
</evidence>
<evidence type="ECO:0000259" key="9">
    <source>
        <dbReference type="Pfam" id="PF00294"/>
    </source>
</evidence>
<keyword evidence="2 8" id="KW-0808">Transferase</keyword>
<evidence type="ECO:0000313" key="11">
    <source>
        <dbReference type="Proteomes" id="UP000006787"/>
    </source>
</evidence>
<reference evidence="10 11" key="1">
    <citation type="journal article" date="2012" name="J. Bacteriol.">
        <title>Genome Sequence of the Bacteriocin-Producing Strain Lactococcus garvieae DCC43.</title>
        <authorList>
            <person name="Gabrielsen C."/>
            <person name="Brede D.A."/>
            <person name="Hernandez P.E."/>
            <person name="Nes I.F."/>
            <person name="Diep D.B."/>
        </authorList>
    </citation>
    <scope>NUCLEOTIDE SEQUENCE [LARGE SCALE GENOMIC DNA]</scope>
    <source>
        <strain evidence="10 11">DCC43</strain>
    </source>
</reference>
<dbReference type="InterPro" id="IPR017583">
    <property type="entry name" value="Tagatose/fructose_Pkinase"/>
</dbReference>
<comment type="caution">
    <text evidence="10">The sequence shown here is derived from an EMBL/GenBank/DDBJ whole genome shotgun (WGS) entry which is preliminary data.</text>
</comment>
<dbReference type="InterPro" id="IPR029056">
    <property type="entry name" value="Ribokinase-like"/>
</dbReference>
<comment type="pathway">
    <text evidence="8">Carbohydrate metabolism; D-tagatose 6-phosphate degradation; D-glyceraldehyde 3-phosphate and glycerone phosphate from D-tagatose 6-phosphate: step 1/2.</text>
</comment>
<dbReference type="CDD" id="cd01164">
    <property type="entry name" value="FruK_PfkB_like"/>
    <property type="match status" value="1"/>
</dbReference>
<dbReference type="InterPro" id="IPR005926">
    <property type="entry name" value="LacC"/>
</dbReference>
<comment type="similarity">
    <text evidence="1">Belongs to the carbohydrate kinase pfkB family.</text>
</comment>
<dbReference type="InterPro" id="IPR002173">
    <property type="entry name" value="Carboh/pur_kinase_PfkB_CS"/>
</dbReference>
<keyword evidence="6 8" id="KW-0067">ATP-binding</keyword>
<dbReference type="NCBIfam" id="TIGR01231">
    <property type="entry name" value="lacC"/>
    <property type="match status" value="1"/>
</dbReference>
<dbReference type="GO" id="GO:0019512">
    <property type="term" value="P:lactose catabolic process via tagatose-6-phosphate"/>
    <property type="evidence" value="ECO:0007669"/>
    <property type="project" value="InterPro"/>
</dbReference>
<dbReference type="PATRIC" id="fig|1231377.3.peg.1381"/>
<evidence type="ECO:0000256" key="3">
    <source>
        <dbReference type="ARBA" id="ARBA00022736"/>
    </source>
</evidence>
<dbReference type="GO" id="GO:2001059">
    <property type="term" value="P:D-tagatose 6-phosphate catabolic process"/>
    <property type="evidence" value="ECO:0007669"/>
    <property type="project" value="UniProtKB-UniPathway"/>
</dbReference>
<protein>
    <recommendedName>
        <fullName evidence="7 8">Tagatose-6-phosphate kinase</fullName>
        <ecNumber evidence="7 8">2.7.1.144</ecNumber>
    </recommendedName>
</protein>
<dbReference type="RefSeq" id="WP_003135900.1">
    <property type="nucleotide sequence ID" value="NZ_AMQS01000018.1"/>
</dbReference>
<dbReference type="InterPro" id="IPR011611">
    <property type="entry name" value="PfkB_dom"/>
</dbReference>
<dbReference type="NCBIfam" id="TIGR03168">
    <property type="entry name" value="1-PFK"/>
    <property type="match status" value="1"/>
</dbReference>
<evidence type="ECO:0000256" key="2">
    <source>
        <dbReference type="ARBA" id="ARBA00022679"/>
    </source>
</evidence>
<evidence type="ECO:0000256" key="1">
    <source>
        <dbReference type="ARBA" id="ARBA00005380"/>
    </source>
</evidence>
<dbReference type="AlphaFoldDB" id="K2PUX4"/>
<dbReference type="GO" id="GO:0044281">
    <property type="term" value="P:small molecule metabolic process"/>
    <property type="evidence" value="ECO:0007669"/>
    <property type="project" value="UniProtKB-ARBA"/>
</dbReference>
<dbReference type="eggNOG" id="COG1105">
    <property type="taxonomic scope" value="Bacteria"/>
</dbReference>
<dbReference type="UniPathway" id="UPA00704">
    <property type="reaction ID" value="UER00715"/>
</dbReference>
<dbReference type="PIRSF" id="PIRSF000535">
    <property type="entry name" value="1PFK/6PFK/LacC"/>
    <property type="match status" value="1"/>
</dbReference>
<dbReference type="GO" id="GO:0009024">
    <property type="term" value="F:tagatose-6-phosphate kinase activity"/>
    <property type="evidence" value="ECO:0007669"/>
    <property type="project" value="UniProtKB-UniRule"/>
</dbReference>
<dbReference type="Pfam" id="PF00294">
    <property type="entry name" value="PfkB"/>
    <property type="match status" value="1"/>
</dbReference>
<proteinExistence type="inferred from homology"/>
<evidence type="ECO:0000313" key="10">
    <source>
        <dbReference type="EMBL" id="EKF51246.1"/>
    </source>
</evidence>
<comment type="catalytic activity">
    <reaction evidence="8">
        <text>D-tagatofuranose 6-phosphate + ATP = D-tagatofuranose 1,6-bisphosphate + ADP + H(+)</text>
        <dbReference type="Rhea" id="RHEA:12420"/>
        <dbReference type="ChEBI" id="CHEBI:15378"/>
        <dbReference type="ChEBI" id="CHEBI:30616"/>
        <dbReference type="ChEBI" id="CHEBI:58694"/>
        <dbReference type="ChEBI" id="CHEBI:58695"/>
        <dbReference type="ChEBI" id="CHEBI:456216"/>
        <dbReference type="EC" id="2.7.1.144"/>
    </reaction>
</comment>
<dbReference type="Gene3D" id="3.40.1190.20">
    <property type="match status" value="1"/>
</dbReference>
<dbReference type="EC" id="2.7.1.144" evidence="7 8"/>